<sequence>MHADHNRPLRRRHAGGSCAGARSPRRTRPVTKPAATEGVIAFQGLPGAYSDLACRTAYPKMRTLPCPSFEDAIAAVREGRAQLAMLPCENSLAGRVPDIHRLLPDSGLYVVAEQFQRVEHCLLAPKGATLAGLKRARSHAVALGQVRNVLRELGLEPVIEADTAGAAAHVAELGGTEDAAIASALAAEIYGLEILRRNVEDAPHNTTRFYVMAREAAPPPPDTPGLMTTFVFRVRNVPAALYKALGGFATNGVNLTKLESYMVGGAFTATQFLCDVEGHPEQGPLRRALEELQFFSRETRVLGVYRAHPYRLQMASGD</sequence>
<dbReference type="NCBIfam" id="NF008866">
    <property type="entry name" value="PRK11899.1"/>
    <property type="match status" value="1"/>
</dbReference>
<dbReference type="PANTHER" id="PTHR21022">
    <property type="entry name" value="PREPHENATE DEHYDRATASE P PROTEIN"/>
    <property type="match status" value="1"/>
</dbReference>
<evidence type="ECO:0000256" key="4">
    <source>
        <dbReference type="ARBA" id="ARBA00023141"/>
    </source>
</evidence>
<evidence type="ECO:0000256" key="7">
    <source>
        <dbReference type="ARBA" id="ARBA00047848"/>
    </source>
</evidence>
<evidence type="ECO:0000256" key="2">
    <source>
        <dbReference type="ARBA" id="ARBA00013147"/>
    </source>
</evidence>
<proteinExistence type="predicted"/>
<reference evidence="11" key="1">
    <citation type="submission" date="2021-06" db="EMBL/GenBank/DDBJ databases">
        <title>Elioraea tepida, sp. nov., a moderately thermophilic aerobic anoxygenic phototrophic bacterium isolated from an alkaline siliceous hot spring mat community in Yellowstone National Park, WY, USA.</title>
        <authorList>
            <person name="Saini M.K."/>
            <person name="Yoshida S."/>
            <person name="Sebastian A."/>
            <person name="Hirose S."/>
            <person name="Hara E."/>
            <person name="Tamaki H."/>
            <person name="Soulier N.T."/>
            <person name="Albert I."/>
            <person name="Hanada S."/>
            <person name="Bryant D.A."/>
            <person name="Tank M."/>
        </authorList>
    </citation>
    <scope>NUCLEOTIDE SEQUENCE</scope>
    <source>
        <strain evidence="11">MS-P2</strain>
    </source>
</reference>
<evidence type="ECO:0000256" key="1">
    <source>
        <dbReference type="ARBA" id="ARBA00004741"/>
    </source>
</evidence>
<dbReference type="InterPro" id="IPR008242">
    <property type="entry name" value="Chor_mutase/pphenate_deHydtase"/>
</dbReference>
<accession>A0A975TZL7</accession>
<dbReference type="CDD" id="cd04905">
    <property type="entry name" value="ACT_CM-PDT"/>
    <property type="match status" value="1"/>
</dbReference>
<dbReference type="CDD" id="cd13631">
    <property type="entry name" value="PBP2_Ct-PDT_like"/>
    <property type="match status" value="1"/>
</dbReference>
<gene>
    <name evidence="11" type="ORF">KO353_08635</name>
</gene>
<comment type="pathway">
    <text evidence="1">Amino-acid biosynthesis; L-phenylalanine biosynthesis; phenylpyruvate from prephenate: step 1/1.</text>
</comment>
<keyword evidence="6 11" id="KW-0456">Lyase</keyword>
<evidence type="ECO:0000256" key="8">
    <source>
        <dbReference type="SAM" id="MobiDB-lite"/>
    </source>
</evidence>
<dbReference type="InterPro" id="IPR002912">
    <property type="entry name" value="ACT_dom"/>
</dbReference>
<evidence type="ECO:0000313" key="12">
    <source>
        <dbReference type="Proteomes" id="UP000694001"/>
    </source>
</evidence>
<dbReference type="EC" id="4.2.1.51" evidence="2"/>
<keyword evidence="4" id="KW-0057">Aromatic amino acid biosynthesis</keyword>
<dbReference type="KEGG" id="elio:KO353_08635"/>
<dbReference type="InterPro" id="IPR001086">
    <property type="entry name" value="Preph_deHydtase"/>
</dbReference>
<name>A0A975TZL7_9PROT</name>
<evidence type="ECO:0000313" key="11">
    <source>
        <dbReference type="EMBL" id="QXM23414.1"/>
    </source>
</evidence>
<dbReference type="PROSITE" id="PS51671">
    <property type="entry name" value="ACT"/>
    <property type="match status" value="1"/>
</dbReference>
<keyword evidence="12" id="KW-1185">Reference proteome</keyword>
<evidence type="ECO:0000259" key="9">
    <source>
        <dbReference type="PROSITE" id="PS51171"/>
    </source>
</evidence>
<dbReference type="AlphaFoldDB" id="A0A975TZL7"/>
<evidence type="ECO:0000256" key="3">
    <source>
        <dbReference type="ARBA" id="ARBA00022605"/>
    </source>
</evidence>
<organism evidence="11 12">
    <name type="scientific">Elioraea tepida</name>
    <dbReference type="NCBI Taxonomy" id="2843330"/>
    <lineage>
        <taxon>Bacteria</taxon>
        <taxon>Pseudomonadati</taxon>
        <taxon>Pseudomonadota</taxon>
        <taxon>Alphaproteobacteria</taxon>
        <taxon>Acetobacterales</taxon>
        <taxon>Elioraeaceae</taxon>
        <taxon>Elioraea</taxon>
    </lineage>
</organism>
<evidence type="ECO:0000259" key="10">
    <source>
        <dbReference type="PROSITE" id="PS51671"/>
    </source>
</evidence>
<feature type="region of interest" description="Disordered" evidence="8">
    <location>
        <begin position="1"/>
        <end position="35"/>
    </location>
</feature>
<keyword evidence="3" id="KW-0028">Amino-acid biosynthesis</keyword>
<protein>
    <recommendedName>
        <fullName evidence="2">prephenate dehydratase</fullName>
        <ecNumber evidence="2">4.2.1.51</ecNumber>
    </recommendedName>
</protein>
<dbReference type="PROSITE" id="PS51171">
    <property type="entry name" value="PREPHENATE_DEHYDR_3"/>
    <property type="match status" value="1"/>
</dbReference>
<feature type="domain" description="ACT" evidence="10">
    <location>
        <begin position="229"/>
        <end position="306"/>
    </location>
</feature>
<comment type="catalytic activity">
    <reaction evidence="7">
        <text>prephenate + H(+) = 3-phenylpyruvate + CO2 + H2O</text>
        <dbReference type="Rhea" id="RHEA:21648"/>
        <dbReference type="ChEBI" id="CHEBI:15377"/>
        <dbReference type="ChEBI" id="CHEBI:15378"/>
        <dbReference type="ChEBI" id="CHEBI:16526"/>
        <dbReference type="ChEBI" id="CHEBI:18005"/>
        <dbReference type="ChEBI" id="CHEBI:29934"/>
        <dbReference type="EC" id="4.2.1.51"/>
    </reaction>
</comment>
<dbReference type="GO" id="GO:0009094">
    <property type="term" value="P:L-phenylalanine biosynthetic process"/>
    <property type="evidence" value="ECO:0007669"/>
    <property type="project" value="UniProtKB-KW"/>
</dbReference>
<dbReference type="EMBL" id="CP076448">
    <property type="protein sequence ID" value="QXM23414.1"/>
    <property type="molecule type" value="Genomic_DNA"/>
</dbReference>
<dbReference type="Pfam" id="PF00800">
    <property type="entry name" value="PDT"/>
    <property type="match status" value="1"/>
</dbReference>
<feature type="domain" description="Prephenate dehydratase" evidence="9">
    <location>
        <begin position="39"/>
        <end position="214"/>
    </location>
</feature>
<dbReference type="GO" id="GO:0004664">
    <property type="term" value="F:prephenate dehydratase activity"/>
    <property type="evidence" value="ECO:0007669"/>
    <property type="project" value="UniProtKB-EC"/>
</dbReference>
<dbReference type="GO" id="GO:0005737">
    <property type="term" value="C:cytoplasm"/>
    <property type="evidence" value="ECO:0007669"/>
    <property type="project" value="TreeGrafter"/>
</dbReference>
<dbReference type="PIRSF" id="PIRSF001500">
    <property type="entry name" value="Chor_mut_pdt_Ppr"/>
    <property type="match status" value="1"/>
</dbReference>
<evidence type="ECO:0000256" key="6">
    <source>
        <dbReference type="ARBA" id="ARBA00023239"/>
    </source>
</evidence>
<dbReference type="PANTHER" id="PTHR21022:SF19">
    <property type="entry name" value="PREPHENATE DEHYDRATASE-RELATED"/>
    <property type="match status" value="1"/>
</dbReference>
<evidence type="ECO:0000256" key="5">
    <source>
        <dbReference type="ARBA" id="ARBA00023222"/>
    </source>
</evidence>
<keyword evidence="5" id="KW-0584">Phenylalanine biosynthesis</keyword>
<dbReference type="Proteomes" id="UP000694001">
    <property type="component" value="Chromosome"/>
</dbReference>